<reference evidence="1" key="2">
    <citation type="submission" date="2014-06" db="EMBL/GenBank/DDBJ databases">
        <authorList>
            <person name="Hu T."/>
            <person name="Eisen M.B."/>
            <person name="Thornton K.R."/>
            <person name="Andolfatto P."/>
        </authorList>
    </citation>
    <scope>NUCLEOTIDE SEQUENCE</scope>
    <source>
        <strain evidence="1">W501</strain>
    </source>
</reference>
<evidence type="ECO:0000313" key="1">
    <source>
        <dbReference type="EMBL" id="KMY93986.1"/>
    </source>
</evidence>
<dbReference type="Bgee" id="FBgn0196903">
    <property type="expression patterns" value="Expressed in male reproductive system and 2 other cell types or tissues"/>
</dbReference>
<protein>
    <submittedName>
        <fullName evidence="1">Uncharacterized protein, isoform D</fullName>
    </submittedName>
</protein>
<dbReference type="AlphaFoldDB" id="A0A0J9RDI0"/>
<reference evidence="1" key="3">
    <citation type="submission" date="2015-04" db="EMBL/GenBank/DDBJ databases">
        <authorList>
            <consortium name="FlyBase"/>
        </authorList>
    </citation>
    <scope>NUCLEOTIDE SEQUENCE</scope>
    <source>
        <strain evidence="1">W501</strain>
    </source>
</reference>
<dbReference type="EMBL" id="CM002911">
    <property type="protein sequence ID" value="KMY93986.1"/>
    <property type="molecule type" value="Genomic_DNA"/>
</dbReference>
<proteinExistence type="predicted"/>
<organism evidence="1">
    <name type="scientific">Drosophila simulans</name>
    <name type="common">Fruit fly</name>
    <dbReference type="NCBI Taxonomy" id="7240"/>
    <lineage>
        <taxon>Eukaryota</taxon>
        <taxon>Metazoa</taxon>
        <taxon>Ecdysozoa</taxon>
        <taxon>Arthropoda</taxon>
        <taxon>Hexapoda</taxon>
        <taxon>Insecta</taxon>
        <taxon>Pterygota</taxon>
        <taxon>Neoptera</taxon>
        <taxon>Endopterygota</taxon>
        <taxon>Diptera</taxon>
        <taxon>Brachycera</taxon>
        <taxon>Muscomorpha</taxon>
        <taxon>Ephydroidea</taxon>
        <taxon>Drosophilidae</taxon>
        <taxon>Drosophila</taxon>
        <taxon>Sophophora</taxon>
    </lineage>
</organism>
<reference evidence="1" key="1">
    <citation type="journal article" date="2013" name="Genome Res.">
        <title>A second-generation assembly of the Drosophila simulans genome provides new insights into patterns of lineage-specific divergence.</title>
        <authorList>
            <person name="Hu T.T."/>
            <person name="Eisen M.B."/>
            <person name="Thornton K.R."/>
            <person name="Andolfatto P."/>
        </authorList>
    </citation>
    <scope>NUCLEOTIDE SEQUENCE [LARGE SCALE GENOMIC DNA]</scope>
    <source>
        <strain evidence="1">W501</strain>
    </source>
</reference>
<sequence>MSSNENSQGSRRNSKNRHWNNKWRSCKAIPRLKSFFYFFDLEKGCRIIAGFEALGRNNQKKVAISYKSSLLHGTRIGYCSQFAAVGDWKQMGLPLSLDLYNGIHYSHIEYK</sequence>
<dbReference type="OrthoDB" id="7862764at2759"/>
<gene>
    <name evidence="1" type="primary">Dsim\GD25617</name>
    <name evidence="1" type="ORF">Dsimw501_GD25617</name>
</gene>
<dbReference type="Proteomes" id="UP000035880">
    <property type="component" value="Chromosome 2R"/>
</dbReference>
<accession>A0A0J9RDI0</accession>
<name>A0A0J9RDI0_DROSI</name>